<evidence type="ECO:0000256" key="7">
    <source>
        <dbReference type="PIRSR" id="PIRSR600821-52"/>
    </source>
</evidence>
<dbReference type="GO" id="GO:0005829">
    <property type="term" value="C:cytosol"/>
    <property type="evidence" value="ECO:0007669"/>
    <property type="project" value="TreeGrafter"/>
</dbReference>
<dbReference type="Gene3D" id="2.40.37.10">
    <property type="entry name" value="Lyase, Ornithine Decarboxylase, Chain A, domain 1"/>
    <property type="match status" value="1"/>
</dbReference>
<comment type="similarity">
    <text evidence="5">Belongs to the alanine racemase family.</text>
</comment>
<dbReference type="Proteomes" id="UP000586119">
    <property type="component" value="Unassembled WGS sequence"/>
</dbReference>
<dbReference type="InterPro" id="IPR020622">
    <property type="entry name" value="Ala_racemase_pyridoxalP-BS"/>
</dbReference>
<evidence type="ECO:0000256" key="5">
    <source>
        <dbReference type="HAMAP-Rule" id="MF_01201"/>
    </source>
</evidence>
<comment type="catalytic activity">
    <reaction evidence="1 5">
        <text>L-alanine = D-alanine</text>
        <dbReference type="Rhea" id="RHEA:20249"/>
        <dbReference type="ChEBI" id="CHEBI:57416"/>
        <dbReference type="ChEBI" id="CHEBI:57972"/>
        <dbReference type="EC" id="5.1.1.1"/>
    </reaction>
</comment>
<dbReference type="InterPro" id="IPR011079">
    <property type="entry name" value="Ala_racemase_C"/>
</dbReference>
<feature type="active site" description="Proton acceptor; specific for L-alanine" evidence="5">
    <location>
        <position position="259"/>
    </location>
</feature>
<accession>A0A7Z0RU61</accession>
<dbReference type="RefSeq" id="WP_179929547.1">
    <property type="nucleotide sequence ID" value="NZ_JACCDF010000003.1"/>
</dbReference>
<comment type="cofactor">
    <cofactor evidence="2 5 6">
        <name>pyridoxal 5'-phosphate</name>
        <dbReference type="ChEBI" id="CHEBI:597326"/>
    </cofactor>
</comment>
<dbReference type="EC" id="5.1.1.1" evidence="5"/>
<dbReference type="SUPFAM" id="SSF50621">
    <property type="entry name" value="Alanine racemase C-terminal domain-like"/>
    <property type="match status" value="1"/>
</dbReference>
<evidence type="ECO:0000256" key="3">
    <source>
        <dbReference type="ARBA" id="ARBA00022898"/>
    </source>
</evidence>
<dbReference type="GO" id="GO:0008784">
    <property type="term" value="F:alanine racemase activity"/>
    <property type="evidence" value="ECO:0007669"/>
    <property type="project" value="UniProtKB-UniRule"/>
</dbReference>
<dbReference type="PANTHER" id="PTHR30511:SF0">
    <property type="entry name" value="ALANINE RACEMASE, CATABOLIC-RELATED"/>
    <property type="match status" value="1"/>
</dbReference>
<keyword evidence="3 5" id="KW-0663">Pyridoxal phosphate</keyword>
<dbReference type="PROSITE" id="PS00395">
    <property type="entry name" value="ALANINE_RACEMASE"/>
    <property type="match status" value="1"/>
</dbReference>
<dbReference type="InterPro" id="IPR000821">
    <property type="entry name" value="Ala_racemase"/>
</dbReference>
<feature type="binding site" evidence="5 7">
    <location>
        <position position="307"/>
    </location>
    <ligand>
        <name>substrate</name>
    </ligand>
</feature>
<feature type="domain" description="Alanine racemase C-terminal" evidence="8">
    <location>
        <begin position="238"/>
        <end position="367"/>
    </location>
</feature>
<dbReference type="CDD" id="cd06827">
    <property type="entry name" value="PLPDE_III_AR_proteobact"/>
    <property type="match status" value="1"/>
</dbReference>
<evidence type="ECO:0000256" key="1">
    <source>
        <dbReference type="ARBA" id="ARBA00000316"/>
    </source>
</evidence>
<dbReference type="EMBL" id="JACCDF010000003">
    <property type="protein sequence ID" value="NYS60203.1"/>
    <property type="molecule type" value="Genomic_DNA"/>
</dbReference>
<dbReference type="HAMAP" id="MF_01201">
    <property type="entry name" value="Ala_racemase"/>
    <property type="match status" value="1"/>
</dbReference>
<evidence type="ECO:0000313" key="10">
    <source>
        <dbReference type="Proteomes" id="UP000586119"/>
    </source>
</evidence>
<keyword evidence="10" id="KW-1185">Reference proteome</keyword>
<feature type="modified residue" description="N6-(pyridoxal phosphate)lysine" evidence="5 6">
    <location>
        <position position="34"/>
    </location>
</feature>
<dbReference type="SUPFAM" id="SSF51419">
    <property type="entry name" value="PLP-binding barrel"/>
    <property type="match status" value="1"/>
</dbReference>
<dbReference type="GO" id="GO:0030632">
    <property type="term" value="P:D-alanine biosynthetic process"/>
    <property type="evidence" value="ECO:0007669"/>
    <property type="project" value="UniProtKB-UniRule"/>
</dbReference>
<dbReference type="InterPro" id="IPR001608">
    <property type="entry name" value="Ala_racemase_N"/>
</dbReference>
<dbReference type="InterPro" id="IPR009006">
    <property type="entry name" value="Ala_racemase/Decarboxylase_C"/>
</dbReference>
<dbReference type="NCBIfam" id="TIGR00492">
    <property type="entry name" value="alr"/>
    <property type="match status" value="1"/>
</dbReference>
<dbReference type="Gene3D" id="3.20.20.10">
    <property type="entry name" value="Alanine racemase"/>
    <property type="match status" value="1"/>
</dbReference>
<evidence type="ECO:0000256" key="6">
    <source>
        <dbReference type="PIRSR" id="PIRSR600821-50"/>
    </source>
</evidence>
<keyword evidence="4 5" id="KW-0413">Isomerase</keyword>
<evidence type="ECO:0000259" key="8">
    <source>
        <dbReference type="SMART" id="SM01005"/>
    </source>
</evidence>
<evidence type="ECO:0000313" key="9">
    <source>
        <dbReference type="EMBL" id="NYS60203.1"/>
    </source>
</evidence>
<protein>
    <recommendedName>
        <fullName evidence="5">Alanine racemase</fullName>
        <ecNumber evidence="5">5.1.1.1</ecNumber>
    </recommendedName>
</protein>
<comment type="function">
    <text evidence="5">Catalyzes the interconversion of L-alanine and D-alanine. May also act on other amino acids.</text>
</comment>
<proteinExistence type="inferred from homology"/>
<dbReference type="UniPathway" id="UPA00042">
    <property type="reaction ID" value="UER00497"/>
</dbReference>
<dbReference type="AlphaFoldDB" id="A0A7Z0RU61"/>
<comment type="pathway">
    <text evidence="5">Amino-acid biosynthesis; D-alanine biosynthesis; D-alanine from L-alanine: step 1/1.</text>
</comment>
<evidence type="ECO:0000256" key="2">
    <source>
        <dbReference type="ARBA" id="ARBA00001933"/>
    </source>
</evidence>
<dbReference type="InterPro" id="IPR029066">
    <property type="entry name" value="PLP-binding_barrel"/>
</dbReference>
<dbReference type="Pfam" id="PF01168">
    <property type="entry name" value="Ala_racemase_N"/>
    <property type="match status" value="1"/>
</dbReference>
<reference evidence="9 10" key="1">
    <citation type="journal article" date="2015" name="Int. J. Syst. Evol. Microbiol.">
        <title>Halomonas salicampi sp. nov., a halotolerant and alkalitolerant bacterium isolated from a saltern soil.</title>
        <authorList>
            <person name="Lee J.C."/>
            <person name="Kim Y.S."/>
            <person name="Yun B.S."/>
            <person name="Whang K.S."/>
        </authorList>
    </citation>
    <scope>NUCLEOTIDE SEQUENCE [LARGE SCALE GENOMIC DNA]</scope>
    <source>
        <strain evidence="9 10">BH103</strain>
    </source>
</reference>
<gene>
    <name evidence="9" type="primary">alr</name>
    <name evidence="9" type="ORF">HZS81_05425</name>
</gene>
<dbReference type="FunFam" id="3.20.20.10:FF:000002">
    <property type="entry name" value="Alanine racemase"/>
    <property type="match status" value="1"/>
</dbReference>
<dbReference type="GO" id="GO:0030170">
    <property type="term" value="F:pyridoxal phosphate binding"/>
    <property type="evidence" value="ECO:0007669"/>
    <property type="project" value="UniProtKB-UniRule"/>
</dbReference>
<dbReference type="PRINTS" id="PR00992">
    <property type="entry name" value="ALARACEMASE"/>
</dbReference>
<feature type="active site" description="Proton acceptor; specific for D-alanine" evidence="5">
    <location>
        <position position="34"/>
    </location>
</feature>
<dbReference type="Pfam" id="PF00842">
    <property type="entry name" value="Ala_racemase_C"/>
    <property type="match status" value="1"/>
</dbReference>
<feature type="binding site" evidence="5 7">
    <location>
        <position position="135"/>
    </location>
    <ligand>
        <name>substrate</name>
    </ligand>
</feature>
<organism evidence="9 10">
    <name type="scientific">Vreelandella salicampi</name>
    <dbReference type="NCBI Taxonomy" id="1449798"/>
    <lineage>
        <taxon>Bacteria</taxon>
        <taxon>Pseudomonadati</taxon>
        <taxon>Pseudomonadota</taxon>
        <taxon>Gammaproteobacteria</taxon>
        <taxon>Oceanospirillales</taxon>
        <taxon>Halomonadaceae</taxon>
        <taxon>Vreelandella</taxon>
    </lineage>
</organism>
<dbReference type="SMART" id="SM01005">
    <property type="entry name" value="Ala_racemase_C"/>
    <property type="match status" value="1"/>
</dbReference>
<evidence type="ECO:0000256" key="4">
    <source>
        <dbReference type="ARBA" id="ARBA00023235"/>
    </source>
</evidence>
<sequence length="369" mass="39771">MRPLVAHIDLDALRHNYRLACSCAPQSQAVAVIKADAYGHGAVACAKALEGDVLEKKAPAFAVACIEEAMALRDAGVQTPIVLLEGIFSADELSYVDKHRLWMSIHSRWQLEALQAFTPSAPIPVWLKVDSGMHRLGFAPEQAASVWRKLEAMPEAGALHLMSHFATADATDSAYFSQQMAILEALAAELNAPLCLANSPATLARPEAHGAWHRPGVMLYGSDPLEAPNKLTRQLQPVMTLRSEIISLREIEAGEPVGYGGRWHAPRRSRIAVVAAGYGDGYDRHAVDGTPVLVNGKRAALAGKVSMDMLTVDVTDIPDAAIGSEVVLWGKAQNGEVLSIDEVARCCDTISYTLLTGVLPRVPRRYDGV</sequence>
<comment type="caution">
    <text evidence="9">The sequence shown here is derived from an EMBL/GenBank/DDBJ whole genome shotgun (WGS) entry which is preliminary data.</text>
</comment>
<dbReference type="PANTHER" id="PTHR30511">
    <property type="entry name" value="ALANINE RACEMASE"/>
    <property type="match status" value="1"/>
</dbReference>
<name>A0A7Z0RU61_9GAMM</name>